<dbReference type="HAMAP" id="MF_00152">
    <property type="entry name" value="Nfo"/>
    <property type="match status" value="1"/>
</dbReference>
<feature type="binding site" evidence="9">
    <location>
        <position position="181"/>
    </location>
    <ligand>
        <name>Zn(2+)</name>
        <dbReference type="ChEBI" id="CHEBI:29105"/>
        <label>3</label>
    </ligand>
</feature>
<evidence type="ECO:0000256" key="3">
    <source>
        <dbReference type="ARBA" id="ARBA00022723"/>
    </source>
</evidence>
<dbReference type="SUPFAM" id="SSF51658">
    <property type="entry name" value="Xylose isomerase-like"/>
    <property type="match status" value="1"/>
</dbReference>
<dbReference type="KEGG" id="rml:FF011L_24230"/>
<dbReference type="InterPro" id="IPR013022">
    <property type="entry name" value="Xyl_isomerase-like_TIM-brl"/>
</dbReference>
<evidence type="ECO:0000256" key="6">
    <source>
        <dbReference type="ARBA" id="ARBA00022801"/>
    </source>
</evidence>
<protein>
    <recommendedName>
        <fullName evidence="9">Probable endonuclease 4</fullName>
        <ecNumber evidence="9">3.1.21.2</ecNumber>
    </recommendedName>
    <alternativeName>
        <fullName evidence="9">Endodeoxyribonuclease IV</fullName>
    </alternativeName>
    <alternativeName>
        <fullName evidence="9">Endonuclease IV</fullName>
    </alternativeName>
</protein>
<evidence type="ECO:0000256" key="1">
    <source>
        <dbReference type="ARBA" id="ARBA00005340"/>
    </source>
</evidence>
<dbReference type="RefSeq" id="WP_246109870.1">
    <property type="nucleotide sequence ID" value="NZ_CP036262.1"/>
</dbReference>
<dbReference type="PROSITE" id="PS00729">
    <property type="entry name" value="AP_NUCLEASE_F2_1"/>
    <property type="match status" value="1"/>
</dbReference>
<keyword evidence="3 9" id="KW-0479">Metal-binding</keyword>
<dbReference type="InterPro" id="IPR001719">
    <property type="entry name" value="AP_endonuc_2"/>
</dbReference>
<comment type="similarity">
    <text evidence="1 9">Belongs to the AP endonuclease 2 family.</text>
</comment>
<feature type="binding site" evidence="9">
    <location>
        <position position="107"/>
    </location>
    <ligand>
        <name>Zn(2+)</name>
        <dbReference type="ChEBI" id="CHEBI:29105"/>
        <label>1</label>
    </ligand>
</feature>
<dbReference type="Pfam" id="PF01261">
    <property type="entry name" value="AP_endonuc_2"/>
    <property type="match status" value="1"/>
</dbReference>
<dbReference type="GO" id="GO:0003906">
    <property type="term" value="F:DNA-(apurinic or apyrimidinic site) endonuclease activity"/>
    <property type="evidence" value="ECO:0007669"/>
    <property type="project" value="TreeGrafter"/>
</dbReference>
<feature type="domain" description="Xylose isomerase-like TIM barrel" evidence="10">
    <location>
        <begin position="19"/>
        <end position="265"/>
    </location>
</feature>
<comment type="catalytic activity">
    <reaction evidence="9">
        <text>Endonucleolytic cleavage to 5'-phosphooligonucleotide end-products.</text>
        <dbReference type="EC" id="3.1.21.2"/>
    </reaction>
</comment>
<dbReference type="FunFam" id="3.20.20.150:FF:000001">
    <property type="entry name" value="Probable endonuclease 4"/>
    <property type="match status" value="1"/>
</dbReference>
<feature type="binding site" evidence="9">
    <location>
        <position position="260"/>
    </location>
    <ligand>
        <name>Zn(2+)</name>
        <dbReference type="ChEBI" id="CHEBI:29105"/>
        <label>2</label>
    </ligand>
</feature>
<dbReference type="AlphaFoldDB" id="A0A517MFI8"/>
<feature type="binding site" evidence="9">
    <location>
        <position position="230"/>
    </location>
    <ligand>
        <name>Zn(2+)</name>
        <dbReference type="ChEBI" id="CHEBI:29105"/>
        <label>3</label>
    </ligand>
</feature>
<feature type="binding site" evidence="9">
    <location>
        <position position="67"/>
    </location>
    <ligand>
        <name>Zn(2+)</name>
        <dbReference type="ChEBI" id="CHEBI:29105"/>
        <label>1</label>
    </ligand>
</feature>
<dbReference type="GO" id="GO:0008833">
    <property type="term" value="F:deoxyribonuclease IV (phage-T4-induced) activity"/>
    <property type="evidence" value="ECO:0007669"/>
    <property type="project" value="UniProtKB-UniRule"/>
</dbReference>
<keyword evidence="4 9" id="KW-0255">Endonuclease</keyword>
<feature type="binding site" evidence="9">
    <location>
        <position position="215"/>
    </location>
    <ligand>
        <name>Zn(2+)</name>
        <dbReference type="ChEBI" id="CHEBI:29105"/>
        <label>2</label>
    </ligand>
</feature>
<keyword evidence="5 9" id="KW-0227">DNA damage</keyword>
<evidence type="ECO:0000259" key="10">
    <source>
        <dbReference type="Pfam" id="PF01261"/>
    </source>
</evidence>
<evidence type="ECO:0000256" key="4">
    <source>
        <dbReference type="ARBA" id="ARBA00022759"/>
    </source>
</evidence>
<dbReference type="NCBIfam" id="TIGR00587">
    <property type="entry name" value="nfo"/>
    <property type="match status" value="1"/>
</dbReference>
<keyword evidence="2 9" id="KW-0540">Nuclease</keyword>
<reference evidence="11 12" key="1">
    <citation type="submission" date="2019-02" db="EMBL/GenBank/DDBJ databases">
        <title>Deep-cultivation of Planctomycetes and their phenomic and genomic characterization uncovers novel biology.</title>
        <authorList>
            <person name="Wiegand S."/>
            <person name="Jogler M."/>
            <person name="Boedeker C."/>
            <person name="Pinto D."/>
            <person name="Vollmers J."/>
            <person name="Rivas-Marin E."/>
            <person name="Kohn T."/>
            <person name="Peeters S.H."/>
            <person name="Heuer A."/>
            <person name="Rast P."/>
            <person name="Oberbeckmann S."/>
            <person name="Bunk B."/>
            <person name="Jeske O."/>
            <person name="Meyerdierks A."/>
            <person name="Storesund J.E."/>
            <person name="Kallscheuer N."/>
            <person name="Luecker S."/>
            <person name="Lage O.M."/>
            <person name="Pohl T."/>
            <person name="Merkel B.J."/>
            <person name="Hornburger P."/>
            <person name="Mueller R.-W."/>
            <person name="Bruemmer F."/>
            <person name="Labrenz M."/>
            <person name="Spormann A.M."/>
            <person name="Op den Camp H."/>
            <person name="Overmann J."/>
            <person name="Amann R."/>
            <person name="Jetten M.S.M."/>
            <person name="Mascher T."/>
            <person name="Medema M.H."/>
            <person name="Devos D.P."/>
            <person name="Kaster A.-K."/>
            <person name="Ovreas L."/>
            <person name="Rohde M."/>
            <person name="Galperin M.Y."/>
            <person name="Jogler C."/>
        </authorList>
    </citation>
    <scope>NUCLEOTIDE SEQUENCE [LARGE SCALE GENOMIC DNA]</scope>
    <source>
        <strain evidence="11 12">FF011L</strain>
    </source>
</reference>
<dbReference type="EC" id="3.1.21.2" evidence="9"/>
<dbReference type="PROSITE" id="PS00730">
    <property type="entry name" value="AP_NUCLEASE_F2_2"/>
    <property type="match status" value="1"/>
</dbReference>
<dbReference type="PANTHER" id="PTHR21445:SF0">
    <property type="entry name" value="APURINIC-APYRIMIDINIC ENDONUCLEASE"/>
    <property type="match status" value="1"/>
</dbReference>
<dbReference type="Gene3D" id="3.20.20.150">
    <property type="entry name" value="Divalent-metal-dependent TIM barrel enzymes"/>
    <property type="match status" value="1"/>
</dbReference>
<keyword evidence="12" id="KW-1185">Reference proteome</keyword>
<dbReference type="GO" id="GO:0008081">
    <property type="term" value="F:phosphoric diester hydrolase activity"/>
    <property type="evidence" value="ECO:0007669"/>
    <property type="project" value="TreeGrafter"/>
</dbReference>
<feature type="binding site" evidence="9">
    <location>
        <position position="144"/>
    </location>
    <ligand>
        <name>Zn(2+)</name>
        <dbReference type="ChEBI" id="CHEBI:29105"/>
        <label>2</label>
    </ligand>
</feature>
<proteinExistence type="inferred from homology"/>
<sequence>MAIFGAHMSIAGGLYKAIERALAVDMQTLQIFTKNNNQWAAKPLTDEAIDQWKTAFAESKLKQPIAHASYLINLAAPDPALWQKSIDALVIELQRADQLQIDGLVLHPGAFTTSDEATGIARVIEGILAAFEAYPPEHCRLLLENTAGQGSCLGHTMDHLGQMIAGLPEDAPIGVCIDTCHAFAAGYAIETKAGFKQLKADIKTHLPAGSIRALHLNDSKKPCGSRVDRHDHIGLGLIGIEGFRNVLNDAMFKKLPGYLETPKGIDEESGEDWDVINLRALREVVK</sequence>
<dbReference type="GO" id="GO:0006284">
    <property type="term" value="P:base-excision repair"/>
    <property type="evidence" value="ECO:0007669"/>
    <property type="project" value="TreeGrafter"/>
</dbReference>
<name>A0A517MFI8_9BACT</name>
<keyword evidence="6 9" id="KW-0378">Hydrolase</keyword>
<evidence type="ECO:0000313" key="11">
    <source>
        <dbReference type="EMBL" id="QDS93650.1"/>
    </source>
</evidence>
<evidence type="ECO:0000313" key="12">
    <source>
        <dbReference type="Proteomes" id="UP000320672"/>
    </source>
</evidence>
<dbReference type="GO" id="GO:0008270">
    <property type="term" value="F:zinc ion binding"/>
    <property type="evidence" value="ECO:0007669"/>
    <property type="project" value="UniProtKB-UniRule"/>
</dbReference>
<evidence type="ECO:0000256" key="7">
    <source>
        <dbReference type="ARBA" id="ARBA00022833"/>
    </source>
</evidence>
<keyword evidence="7 9" id="KW-0862">Zinc</keyword>
<keyword evidence="8 9" id="KW-0234">DNA repair</keyword>
<feature type="binding site" evidence="9">
    <location>
        <position position="178"/>
    </location>
    <ligand>
        <name>Zn(2+)</name>
        <dbReference type="ChEBI" id="CHEBI:29105"/>
        <label>2</label>
    </ligand>
</feature>
<evidence type="ECO:0000256" key="5">
    <source>
        <dbReference type="ARBA" id="ARBA00022763"/>
    </source>
</evidence>
<comment type="function">
    <text evidence="9">Endonuclease IV plays a role in DNA repair. It cleaves phosphodiester bonds at apurinic or apyrimidinic (AP) sites, generating a 3'-hydroxyl group and a 5'-terminal sugar phosphate.</text>
</comment>
<evidence type="ECO:0000256" key="8">
    <source>
        <dbReference type="ARBA" id="ARBA00023204"/>
    </source>
</evidence>
<dbReference type="CDD" id="cd00019">
    <property type="entry name" value="AP2Ec"/>
    <property type="match status" value="1"/>
</dbReference>
<dbReference type="InterPro" id="IPR036237">
    <property type="entry name" value="Xyl_isomerase-like_sf"/>
</dbReference>
<dbReference type="InterPro" id="IPR018246">
    <property type="entry name" value="AP_endonuc_F2_Zn_BS"/>
</dbReference>
<feature type="binding site" evidence="9">
    <location>
        <position position="144"/>
    </location>
    <ligand>
        <name>Zn(2+)</name>
        <dbReference type="ChEBI" id="CHEBI:29105"/>
        <label>1</label>
    </ligand>
</feature>
<comment type="cofactor">
    <cofactor evidence="9">
        <name>Zn(2+)</name>
        <dbReference type="ChEBI" id="CHEBI:29105"/>
    </cofactor>
    <text evidence="9">Binds 3 Zn(2+) ions.</text>
</comment>
<feature type="binding site" evidence="9">
    <location>
        <position position="228"/>
    </location>
    <ligand>
        <name>Zn(2+)</name>
        <dbReference type="ChEBI" id="CHEBI:29105"/>
        <label>3</label>
    </ligand>
</feature>
<dbReference type="EMBL" id="CP036262">
    <property type="protein sequence ID" value="QDS93650.1"/>
    <property type="molecule type" value="Genomic_DNA"/>
</dbReference>
<dbReference type="PROSITE" id="PS00731">
    <property type="entry name" value="AP_NUCLEASE_F2_3"/>
    <property type="match status" value="1"/>
</dbReference>
<dbReference type="Proteomes" id="UP000320672">
    <property type="component" value="Chromosome"/>
</dbReference>
<dbReference type="PANTHER" id="PTHR21445">
    <property type="entry name" value="ENDONUCLEASE IV ENDODEOXYRIBONUCLEASE IV"/>
    <property type="match status" value="1"/>
</dbReference>
<evidence type="ECO:0000256" key="9">
    <source>
        <dbReference type="HAMAP-Rule" id="MF_00152"/>
    </source>
</evidence>
<dbReference type="GO" id="GO:0003677">
    <property type="term" value="F:DNA binding"/>
    <property type="evidence" value="ECO:0007669"/>
    <property type="project" value="InterPro"/>
</dbReference>
<dbReference type="SMART" id="SM00518">
    <property type="entry name" value="AP2Ec"/>
    <property type="match status" value="1"/>
</dbReference>
<dbReference type="PROSITE" id="PS51432">
    <property type="entry name" value="AP_NUCLEASE_F2_4"/>
    <property type="match status" value="1"/>
</dbReference>
<organism evidence="11 12">
    <name type="scientific">Roseimaritima multifibrata</name>
    <dbReference type="NCBI Taxonomy" id="1930274"/>
    <lineage>
        <taxon>Bacteria</taxon>
        <taxon>Pseudomonadati</taxon>
        <taxon>Planctomycetota</taxon>
        <taxon>Planctomycetia</taxon>
        <taxon>Pirellulales</taxon>
        <taxon>Pirellulaceae</taxon>
        <taxon>Roseimaritima</taxon>
    </lineage>
</organism>
<accession>A0A517MFI8</accession>
<gene>
    <name evidence="11" type="primary">nfo_1</name>
    <name evidence="9" type="synonym">nfo</name>
    <name evidence="11" type="ORF">FF011L_24230</name>
</gene>
<evidence type="ECO:0000256" key="2">
    <source>
        <dbReference type="ARBA" id="ARBA00022722"/>
    </source>
</evidence>